<comment type="caution">
    <text evidence="2">The sequence shown here is derived from an EMBL/GenBank/DDBJ whole genome shotgun (WGS) entry which is preliminary data.</text>
</comment>
<accession>A0AAE1QLX2</accession>
<dbReference type="Proteomes" id="UP001292094">
    <property type="component" value="Unassembled WGS sequence"/>
</dbReference>
<feature type="compositionally biased region" description="Basic and acidic residues" evidence="1">
    <location>
        <begin position="89"/>
        <end position="102"/>
    </location>
</feature>
<feature type="region of interest" description="Disordered" evidence="1">
    <location>
        <begin position="79"/>
        <end position="102"/>
    </location>
</feature>
<feature type="compositionally biased region" description="Acidic residues" evidence="1">
    <location>
        <begin position="42"/>
        <end position="51"/>
    </location>
</feature>
<reference evidence="2" key="1">
    <citation type="submission" date="2023-11" db="EMBL/GenBank/DDBJ databases">
        <title>Genome assemblies of two species of porcelain crab, Petrolisthes cinctipes and Petrolisthes manimaculis (Anomura: Porcellanidae).</title>
        <authorList>
            <person name="Angst P."/>
        </authorList>
    </citation>
    <scope>NUCLEOTIDE SEQUENCE</scope>
    <source>
        <strain evidence="2">PB745_02</strain>
        <tissue evidence="2">Gill</tissue>
    </source>
</reference>
<sequence>MAGTKILETNDNENQESKDENEEIRGKDIEKIVIFPPKDGAETDDDSDDDDTRNLNHLTAPQLVSECEIEGYLGTYQSPAIKSPNCGSRGEKRVHQSVRTDDDMYKRHATKLVVRSVINELE</sequence>
<keyword evidence="3" id="KW-1185">Reference proteome</keyword>
<proteinExistence type="predicted"/>
<protein>
    <submittedName>
        <fullName evidence="2">Uncharacterized protein</fullName>
    </submittedName>
</protein>
<gene>
    <name evidence="2" type="ORF">Pmani_001974</name>
</gene>
<feature type="region of interest" description="Disordered" evidence="1">
    <location>
        <begin position="1"/>
        <end position="55"/>
    </location>
</feature>
<evidence type="ECO:0000256" key="1">
    <source>
        <dbReference type="SAM" id="MobiDB-lite"/>
    </source>
</evidence>
<evidence type="ECO:0000313" key="3">
    <source>
        <dbReference type="Proteomes" id="UP001292094"/>
    </source>
</evidence>
<dbReference type="EMBL" id="JAWZYT010000141">
    <property type="protein sequence ID" value="KAK4327567.1"/>
    <property type="molecule type" value="Genomic_DNA"/>
</dbReference>
<feature type="compositionally biased region" description="Basic and acidic residues" evidence="1">
    <location>
        <begin position="15"/>
        <end position="31"/>
    </location>
</feature>
<organism evidence="2 3">
    <name type="scientific">Petrolisthes manimaculis</name>
    <dbReference type="NCBI Taxonomy" id="1843537"/>
    <lineage>
        <taxon>Eukaryota</taxon>
        <taxon>Metazoa</taxon>
        <taxon>Ecdysozoa</taxon>
        <taxon>Arthropoda</taxon>
        <taxon>Crustacea</taxon>
        <taxon>Multicrustacea</taxon>
        <taxon>Malacostraca</taxon>
        <taxon>Eumalacostraca</taxon>
        <taxon>Eucarida</taxon>
        <taxon>Decapoda</taxon>
        <taxon>Pleocyemata</taxon>
        <taxon>Anomura</taxon>
        <taxon>Galatheoidea</taxon>
        <taxon>Porcellanidae</taxon>
        <taxon>Petrolisthes</taxon>
    </lineage>
</organism>
<dbReference type="AlphaFoldDB" id="A0AAE1QLX2"/>
<name>A0AAE1QLX2_9EUCA</name>
<evidence type="ECO:0000313" key="2">
    <source>
        <dbReference type="EMBL" id="KAK4327567.1"/>
    </source>
</evidence>